<dbReference type="AlphaFoldDB" id="A0A1N7MF92"/>
<evidence type="ECO:0000313" key="1">
    <source>
        <dbReference type="EMBL" id="SIS84815.1"/>
    </source>
</evidence>
<dbReference type="Proteomes" id="UP000186098">
    <property type="component" value="Unassembled WGS sequence"/>
</dbReference>
<accession>A0A1N7MF92</accession>
<dbReference type="EMBL" id="FTOM01000007">
    <property type="protein sequence ID" value="SIS84815.1"/>
    <property type="molecule type" value="Genomic_DNA"/>
</dbReference>
<protein>
    <submittedName>
        <fullName evidence="1">Uncharacterized protein</fullName>
    </submittedName>
</protein>
<organism evidence="1 2">
    <name type="scientific">Phaeovulum vinaykumarii</name>
    <dbReference type="NCBI Taxonomy" id="407234"/>
    <lineage>
        <taxon>Bacteria</taxon>
        <taxon>Pseudomonadati</taxon>
        <taxon>Pseudomonadota</taxon>
        <taxon>Alphaproteobacteria</taxon>
        <taxon>Rhodobacterales</taxon>
        <taxon>Paracoccaceae</taxon>
        <taxon>Phaeovulum</taxon>
    </lineage>
</organism>
<proteinExistence type="predicted"/>
<gene>
    <name evidence="1" type="ORF">SAMN05421795_10756</name>
</gene>
<evidence type="ECO:0000313" key="2">
    <source>
        <dbReference type="Proteomes" id="UP000186098"/>
    </source>
</evidence>
<dbReference type="STRING" id="407234.SAMN05421795_10756"/>
<name>A0A1N7MF92_9RHOB</name>
<sequence length="76" mass="7723">MHLVSGASGVRGPLFPWKPLLPGARSAYSGAGRAAVFAAPCRVNARVSVDDRAGKAAVTQADPVSVCLMSAADREG</sequence>
<reference evidence="2" key="1">
    <citation type="submission" date="2017-01" db="EMBL/GenBank/DDBJ databases">
        <authorList>
            <person name="Varghese N."/>
            <person name="Submissions S."/>
        </authorList>
    </citation>
    <scope>NUCLEOTIDE SEQUENCE [LARGE SCALE GENOMIC DNA]</scope>
    <source>
        <strain evidence="2">DSM 18714</strain>
    </source>
</reference>
<keyword evidence="2" id="KW-1185">Reference proteome</keyword>